<protein>
    <recommendedName>
        <fullName evidence="1">PiggyBac transposable element-derived protein domain-containing protein</fullName>
    </recommendedName>
</protein>
<proteinExistence type="predicted"/>
<evidence type="ECO:0000313" key="2">
    <source>
        <dbReference type="EMBL" id="JAS17466.1"/>
    </source>
</evidence>
<dbReference type="InterPro" id="IPR029526">
    <property type="entry name" value="PGBD"/>
</dbReference>
<organism evidence="2">
    <name type="scientific">Clastoptera arizonana</name>
    <name type="common">Arizona spittle bug</name>
    <dbReference type="NCBI Taxonomy" id="38151"/>
    <lineage>
        <taxon>Eukaryota</taxon>
        <taxon>Metazoa</taxon>
        <taxon>Ecdysozoa</taxon>
        <taxon>Arthropoda</taxon>
        <taxon>Hexapoda</taxon>
        <taxon>Insecta</taxon>
        <taxon>Pterygota</taxon>
        <taxon>Neoptera</taxon>
        <taxon>Paraneoptera</taxon>
        <taxon>Hemiptera</taxon>
        <taxon>Auchenorrhyncha</taxon>
        <taxon>Cercopoidea</taxon>
        <taxon>Clastopteridae</taxon>
        <taxon>Clastoptera</taxon>
    </lineage>
</organism>
<name>A0A1B6CVD9_9HEMI</name>
<evidence type="ECO:0000259" key="1">
    <source>
        <dbReference type="Pfam" id="PF13843"/>
    </source>
</evidence>
<sequence>MERDRFLGILRCLYFSRVTQSSTNNTQPSTSMQAPHSSTEKIDEIVFYFINKMAQIIILTENCLLTSQWSYVEVFHQYIKGKRHKFGVKLYSLNEPDGLMYKLKIYAGTGDETTGFFFLLKDT</sequence>
<dbReference type="EMBL" id="GEDC01019832">
    <property type="protein sequence ID" value="JAS17466.1"/>
    <property type="molecule type" value="Transcribed_RNA"/>
</dbReference>
<accession>A0A1B6CVD9</accession>
<reference evidence="2" key="1">
    <citation type="submission" date="2015-12" db="EMBL/GenBank/DDBJ databases">
        <title>De novo transcriptome assembly of four potential Pierce s Disease insect vectors from Arizona vineyards.</title>
        <authorList>
            <person name="Tassone E.E."/>
        </authorList>
    </citation>
    <scope>NUCLEOTIDE SEQUENCE</scope>
</reference>
<dbReference type="Pfam" id="PF13843">
    <property type="entry name" value="DDE_Tnp_1_7"/>
    <property type="match status" value="1"/>
</dbReference>
<feature type="domain" description="PiggyBac transposable element-derived protein" evidence="1">
    <location>
        <begin position="1"/>
        <end position="111"/>
    </location>
</feature>
<dbReference type="AlphaFoldDB" id="A0A1B6CVD9"/>
<gene>
    <name evidence="2" type="ORF">g.30381</name>
</gene>